<dbReference type="SUPFAM" id="SSF55248">
    <property type="entry name" value="PCD-like"/>
    <property type="match status" value="1"/>
</dbReference>
<dbReference type="HAMAP" id="MF_00434">
    <property type="entry name" value="Pterin_4_alpha"/>
    <property type="match status" value="1"/>
</dbReference>
<dbReference type="Pfam" id="PF01329">
    <property type="entry name" value="Pterin_4a"/>
    <property type="match status" value="1"/>
</dbReference>
<protein>
    <recommendedName>
        <fullName evidence="4">Putative pterin-4-alpha-carbinolamine dehydratase</fullName>
        <shortName evidence="4">PHS</shortName>
        <ecNumber evidence="4">4.2.1.96</ecNumber>
    </recommendedName>
    <alternativeName>
        <fullName evidence="4">4-alpha-hydroxy-tetrahydropterin dehydratase</fullName>
    </alternativeName>
    <alternativeName>
        <fullName evidence="4">Pterin carbinolamine dehydratase</fullName>
        <shortName evidence="4">PCD</shortName>
    </alternativeName>
</protein>
<sequence>MSLQALKPTEIEAALSQLPQWHYLAQAIQRDFLFKDFAQAFSFMGEVAELAEQQAHHPDWSNSYNKVQIRLTTHQIGAVSQRDISLAKAIEALYHKD</sequence>
<evidence type="ECO:0000256" key="2">
    <source>
        <dbReference type="ARBA" id="ARBA00006472"/>
    </source>
</evidence>
<comment type="catalytic activity">
    <reaction evidence="1 4">
        <text>(4aS,6R)-4a-hydroxy-L-erythro-5,6,7,8-tetrahydrobiopterin = (6R)-L-erythro-6,7-dihydrobiopterin + H2O</text>
        <dbReference type="Rhea" id="RHEA:11920"/>
        <dbReference type="ChEBI" id="CHEBI:15377"/>
        <dbReference type="ChEBI" id="CHEBI:15642"/>
        <dbReference type="ChEBI" id="CHEBI:43120"/>
        <dbReference type="EC" id="4.2.1.96"/>
    </reaction>
</comment>
<evidence type="ECO:0000256" key="1">
    <source>
        <dbReference type="ARBA" id="ARBA00001554"/>
    </source>
</evidence>
<dbReference type="NCBIfam" id="NF002018">
    <property type="entry name" value="PRK00823.1-3"/>
    <property type="match status" value="1"/>
</dbReference>
<evidence type="ECO:0000313" key="6">
    <source>
        <dbReference type="Proteomes" id="UP000651977"/>
    </source>
</evidence>
<keyword evidence="3 4" id="KW-0456">Lyase</keyword>
<dbReference type="EMBL" id="BMDY01000021">
    <property type="protein sequence ID" value="GGB15610.1"/>
    <property type="molecule type" value="Genomic_DNA"/>
</dbReference>
<dbReference type="PANTHER" id="PTHR12599">
    <property type="entry name" value="PTERIN-4-ALPHA-CARBINOLAMINE DEHYDRATASE"/>
    <property type="match status" value="1"/>
</dbReference>
<dbReference type="InterPro" id="IPR036428">
    <property type="entry name" value="PCD_sf"/>
</dbReference>
<keyword evidence="6" id="KW-1185">Reference proteome</keyword>
<dbReference type="PANTHER" id="PTHR12599:SF0">
    <property type="entry name" value="PTERIN-4-ALPHA-CARBINOLAMINE DEHYDRATASE"/>
    <property type="match status" value="1"/>
</dbReference>
<evidence type="ECO:0000313" key="5">
    <source>
        <dbReference type="EMBL" id="GGB15610.1"/>
    </source>
</evidence>
<evidence type="ECO:0000256" key="3">
    <source>
        <dbReference type="ARBA" id="ARBA00023239"/>
    </source>
</evidence>
<dbReference type="InterPro" id="IPR001533">
    <property type="entry name" value="Pterin_deHydtase"/>
</dbReference>
<dbReference type="Proteomes" id="UP000651977">
    <property type="component" value="Unassembled WGS sequence"/>
</dbReference>
<name>A0ABQ1I4G4_9ALTE</name>
<dbReference type="NCBIfam" id="NF002017">
    <property type="entry name" value="PRK00823.1-2"/>
    <property type="match status" value="1"/>
</dbReference>
<dbReference type="Gene3D" id="3.30.1360.20">
    <property type="entry name" value="Transcriptional coactivator/pterin dehydratase"/>
    <property type="match status" value="1"/>
</dbReference>
<evidence type="ECO:0000256" key="4">
    <source>
        <dbReference type="HAMAP-Rule" id="MF_00434"/>
    </source>
</evidence>
<gene>
    <name evidence="5" type="ORF">GCM10007414_31310</name>
</gene>
<reference evidence="6" key="1">
    <citation type="journal article" date="2019" name="Int. J. Syst. Evol. Microbiol.">
        <title>The Global Catalogue of Microorganisms (GCM) 10K type strain sequencing project: providing services to taxonomists for standard genome sequencing and annotation.</title>
        <authorList>
            <consortium name="The Broad Institute Genomics Platform"/>
            <consortium name="The Broad Institute Genome Sequencing Center for Infectious Disease"/>
            <person name="Wu L."/>
            <person name="Ma J."/>
        </authorList>
    </citation>
    <scope>NUCLEOTIDE SEQUENCE [LARGE SCALE GENOMIC DNA]</scope>
    <source>
        <strain evidence="6">CGMCC 1.10131</strain>
    </source>
</reference>
<comment type="caution">
    <text evidence="5">The sequence shown here is derived from an EMBL/GenBank/DDBJ whole genome shotgun (WGS) entry which is preliminary data.</text>
</comment>
<dbReference type="RefSeq" id="WP_055734599.1">
    <property type="nucleotide sequence ID" value="NZ_BMDY01000021.1"/>
</dbReference>
<proteinExistence type="inferred from homology"/>
<comment type="similarity">
    <text evidence="2 4">Belongs to the pterin-4-alpha-carbinolamine dehydratase family.</text>
</comment>
<organism evidence="5 6">
    <name type="scientific">Agarivorans gilvus</name>
    <dbReference type="NCBI Taxonomy" id="680279"/>
    <lineage>
        <taxon>Bacteria</taxon>
        <taxon>Pseudomonadati</taxon>
        <taxon>Pseudomonadota</taxon>
        <taxon>Gammaproteobacteria</taxon>
        <taxon>Alteromonadales</taxon>
        <taxon>Alteromonadaceae</taxon>
        <taxon>Agarivorans</taxon>
    </lineage>
</organism>
<dbReference type="EC" id="4.2.1.96" evidence="4"/>
<accession>A0ABQ1I4G4</accession>